<dbReference type="GO" id="GO:0016746">
    <property type="term" value="F:acyltransferase activity"/>
    <property type="evidence" value="ECO:0007669"/>
    <property type="project" value="UniProtKB-KW"/>
</dbReference>
<reference evidence="10 11" key="1">
    <citation type="submission" date="2024-12" db="EMBL/GenBank/DDBJ databases">
        <title>The unique morphological basis and parallel evolutionary history of personate flowers in Penstemon.</title>
        <authorList>
            <person name="Depatie T.H."/>
            <person name="Wessinger C.A."/>
        </authorList>
    </citation>
    <scope>NUCLEOTIDE SEQUENCE [LARGE SCALE GENOMIC DNA]</scope>
    <source>
        <strain evidence="10">WTNN_2</strain>
        <tissue evidence="10">Leaf</tissue>
    </source>
</reference>
<evidence type="ECO:0000256" key="6">
    <source>
        <dbReference type="ARBA" id="ARBA00023136"/>
    </source>
</evidence>
<proteinExistence type="inferred from homology"/>
<comment type="similarity">
    <text evidence="2">Belongs to the GPAT/DAPAT family.</text>
</comment>
<dbReference type="AlphaFoldDB" id="A0ABD3SMM0"/>
<evidence type="ECO:0000256" key="8">
    <source>
        <dbReference type="SAM" id="Phobius"/>
    </source>
</evidence>
<keyword evidence="5 8" id="KW-1133">Transmembrane helix</keyword>
<feature type="transmembrane region" description="Helical" evidence="8">
    <location>
        <begin position="6"/>
        <end position="27"/>
    </location>
</feature>
<evidence type="ECO:0000313" key="11">
    <source>
        <dbReference type="Proteomes" id="UP001634393"/>
    </source>
</evidence>
<dbReference type="PANTHER" id="PTHR15486:SF62">
    <property type="entry name" value="GLYCEROL-3-PHOSPHATE ACYLTRANSFERASE 2-RELATED"/>
    <property type="match status" value="1"/>
</dbReference>
<keyword evidence="3" id="KW-0808">Transferase</keyword>
<dbReference type="SMART" id="SM00563">
    <property type="entry name" value="PlsC"/>
    <property type="match status" value="1"/>
</dbReference>
<dbReference type="PANTHER" id="PTHR15486">
    <property type="entry name" value="ANCIENT UBIQUITOUS PROTEIN"/>
    <property type="match status" value="1"/>
</dbReference>
<dbReference type="Proteomes" id="UP001634393">
    <property type="component" value="Unassembled WGS sequence"/>
</dbReference>
<evidence type="ECO:0000256" key="3">
    <source>
        <dbReference type="ARBA" id="ARBA00022679"/>
    </source>
</evidence>
<dbReference type="Pfam" id="PF01553">
    <property type="entry name" value="Acyltransferase"/>
    <property type="match status" value="1"/>
</dbReference>
<feature type="transmembrane region" description="Helical" evidence="8">
    <location>
        <begin position="80"/>
        <end position="100"/>
    </location>
</feature>
<dbReference type="GO" id="GO:0016020">
    <property type="term" value="C:membrane"/>
    <property type="evidence" value="ECO:0007669"/>
    <property type="project" value="UniProtKB-SubCell"/>
</dbReference>
<evidence type="ECO:0000259" key="9">
    <source>
        <dbReference type="SMART" id="SM00563"/>
    </source>
</evidence>
<evidence type="ECO:0000313" key="10">
    <source>
        <dbReference type="EMBL" id="KAL3825573.1"/>
    </source>
</evidence>
<feature type="transmembrane region" description="Helical" evidence="8">
    <location>
        <begin position="276"/>
        <end position="299"/>
    </location>
</feature>
<sequence length="529" mass="60833">MQIHNMAIKLISLRTLALFCSILFYKIPKRIILKNFRRTNSFATSHLKFPKFQFLAHKQGLENQTIIFHLEKTLLKSPSLFPYFMLVAFEAGGLIRSLILFLFYPFITLCNDDFAIKAMVMICFLGLKKDKFREGRAVLPKFFLEDVGKESFEVLRRCKKKVAVTDLPRVMVEVFLIDYLNIDIVVGKELKVFCGYYVGLMEERSDINSFQVVDSISNAIGISSFKKFFDCPLFFNCKEIYLVTEKEKMDWHQLPKDLYHKPLVFHDGRLAFTPTYLATLTMFMWLPFGFILAIFRIIIAMPSSYPMYYLVMHFTGLRLRGFKPNKSVSSSNEKKNGVLYVCNHRTLLDPVIVSLILNDPSLTALTYSVSKVSEKLSPIKTVRLTRNKDQDAELMQEQLSRGDLVVCPEGTTCREPYLLRFSPLFSEISERIVPVAMDCHVSMFYGTTARGFKCLDPFFFLMNPYPSYSGRFLDMVRGGVNESFDDCENSKFKVANLVQSEIAKELGFSCTKLTRKDKYLILAGNAGIV</sequence>
<dbReference type="InterPro" id="IPR056462">
    <property type="entry name" value="HAD_RAM2/GPAT1-8"/>
</dbReference>
<accession>A0ABD3SMM0</accession>
<evidence type="ECO:0000256" key="2">
    <source>
        <dbReference type="ARBA" id="ARBA00007937"/>
    </source>
</evidence>
<comment type="caution">
    <text evidence="10">The sequence shown here is derived from an EMBL/GenBank/DDBJ whole genome shotgun (WGS) entry which is preliminary data.</text>
</comment>
<dbReference type="SUPFAM" id="SSF69593">
    <property type="entry name" value="Glycerol-3-phosphate (1)-acyltransferase"/>
    <property type="match status" value="1"/>
</dbReference>
<gene>
    <name evidence="10" type="ORF">ACJIZ3_021602</name>
</gene>
<dbReference type="CDD" id="cd06551">
    <property type="entry name" value="LPLAT"/>
    <property type="match status" value="1"/>
</dbReference>
<evidence type="ECO:0000256" key="4">
    <source>
        <dbReference type="ARBA" id="ARBA00022692"/>
    </source>
</evidence>
<keyword evidence="4 8" id="KW-0812">Transmembrane</keyword>
<evidence type="ECO:0000256" key="5">
    <source>
        <dbReference type="ARBA" id="ARBA00022989"/>
    </source>
</evidence>
<feature type="domain" description="Phospholipid/glycerol acyltransferase" evidence="9">
    <location>
        <begin position="338"/>
        <end position="440"/>
    </location>
</feature>
<organism evidence="10 11">
    <name type="scientific">Penstemon smallii</name>
    <dbReference type="NCBI Taxonomy" id="265156"/>
    <lineage>
        <taxon>Eukaryota</taxon>
        <taxon>Viridiplantae</taxon>
        <taxon>Streptophyta</taxon>
        <taxon>Embryophyta</taxon>
        <taxon>Tracheophyta</taxon>
        <taxon>Spermatophyta</taxon>
        <taxon>Magnoliopsida</taxon>
        <taxon>eudicotyledons</taxon>
        <taxon>Gunneridae</taxon>
        <taxon>Pentapetalae</taxon>
        <taxon>asterids</taxon>
        <taxon>lamiids</taxon>
        <taxon>Lamiales</taxon>
        <taxon>Plantaginaceae</taxon>
        <taxon>Cheloneae</taxon>
        <taxon>Penstemon</taxon>
    </lineage>
</organism>
<dbReference type="Pfam" id="PF23270">
    <property type="entry name" value="HAD_RAM2_N"/>
    <property type="match status" value="1"/>
</dbReference>
<name>A0ABD3SMM0_9LAMI</name>
<keyword evidence="6 8" id="KW-0472">Membrane</keyword>
<dbReference type="EMBL" id="JBJXBP010000006">
    <property type="protein sequence ID" value="KAL3825573.1"/>
    <property type="molecule type" value="Genomic_DNA"/>
</dbReference>
<keyword evidence="11" id="KW-1185">Reference proteome</keyword>
<comment type="subcellular location">
    <subcellularLocation>
        <location evidence="1">Membrane</location>
        <topology evidence="1">Multi-pass membrane protein</topology>
    </subcellularLocation>
</comment>
<evidence type="ECO:0000256" key="7">
    <source>
        <dbReference type="ARBA" id="ARBA00023315"/>
    </source>
</evidence>
<keyword evidence="7" id="KW-0012">Acyltransferase</keyword>
<protein>
    <recommendedName>
        <fullName evidence="9">Phospholipid/glycerol acyltransferase domain-containing protein</fullName>
    </recommendedName>
</protein>
<feature type="transmembrane region" description="Helical" evidence="8">
    <location>
        <begin position="106"/>
        <end position="127"/>
    </location>
</feature>
<dbReference type="InterPro" id="IPR002123">
    <property type="entry name" value="Plipid/glycerol_acylTrfase"/>
</dbReference>
<evidence type="ECO:0000256" key="1">
    <source>
        <dbReference type="ARBA" id="ARBA00004141"/>
    </source>
</evidence>